<dbReference type="InterPro" id="IPR052991">
    <property type="entry name" value="Non-func_TypeII_TA_Antitoxin"/>
</dbReference>
<dbReference type="PANTHER" id="PTHR40688:SF2">
    <property type="entry name" value="RIBBON-HELIX-HELIX PROTEIN COPG DOMAIN-CONTAINING PROTEIN"/>
    <property type="match status" value="1"/>
</dbReference>
<dbReference type="AlphaFoldDB" id="A0AAU8LVW4"/>
<reference evidence="1" key="1">
    <citation type="journal article" date="2024" name="Syst. Appl. Microbiol.">
        <title>First single-strain enrichments of Electrothrix cable bacteria, description of E. aestuarii sp. nov. and E. rattekaaiensis sp. nov., and proposal of a cable bacteria taxonomy following the rules of the SeqCode.</title>
        <authorList>
            <person name="Plum-Jensen L.E."/>
            <person name="Schramm A."/>
            <person name="Marshall I.P.G."/>
        </authorList>
    </citation>
    <scope>NUCLEOTIDE SEQUENCE</scope>
    <source>
        <strain evidence="1">Rat1</strain>
    </source>
</reference>
<proteinExistence type="predicted"/>
<dbReference type="PANTHER" id="PTHR40688">
    <property type="match status" value="1"/>
</dbReference>
<evidence type="ECO:0000313" key="1">
    <source>
        <dbReference type="EMBL" id="XCN73316.1"/>
    </source>
</evidence>
<dbReference type="InterPro" id="IPR010985">
    <property type="entry name" value="Ribbon_hlx_hlx"/>
</dbReference>
<protein>
    <submittedName>
        <fullName evidence="1">CopG family ribbon-helix-helix protein</fullName>
    </submittedName>
</protein>
<accession>A0AAU8LVW4</accession>
<sequence length="94" mass="10427">MATIPFSLRIDPEIKAQLTQEAERADRTPSYLANQAIKIFLQAKTAKRKAIDKAVEEADKGIFISEGAVNAWVDSWGTENELPVPEPDIFPDAQ</sequence>
<dbReference type="GO" id="GO:0006355">
    <property type="term" value="P:regulation of DNA-templated transcription"/>
    <property type="evidence" value="ECO:0007669"/>
    <property type="project" value="InterPro"/>
</dbReference>
<reference evidence="1" key="2">
    <citation type="submission" date="2024-06" db="EMBL/GenBank/DDBJ databases">
        <authorList>
            <person name="Plum-Jensen L.E."/>
            <person name="Schramm A."/>
            <person name="Marshall I.P.G."/>
        </authorList>
    </citation>
    <scope>NUCLEOTIDE SEQUENCE</scope>
    <source>
        <strain evidence="1">Rat1</strain>
    </source>
</reference>
<name>A0AAU8LVW4_9BACT</name>
<gene>
    <name evidence="1" type="ORF">Q3M24_00740</name>
</gene>
<dbReference type="SUPFAM" id="SSF47598">
    <property type="entry name" value="Ribbon-helix-helix"/>
    <property type="match status" value="1"/>
</dbReference>
<organism evidence="1">
    <name type="scientific">Candidatus Electrothrix aestuarii</name>
    <dbReference type="NCBI Taxonomy" id="3062594"/>
    <lineage>
        <taxon>Bacteria</taxon>
        <taxon>Pseudomonadati</taxon>
        <taxon>Thermodesulfobacteriota</taxon>
        <taxon>Desulfobulbia</taxon>
        <taxon>Desulfobulbales</taxon>
        <taxon>Desulfobulbaceae</taxon>
        <taxon>Candidatus Electrothrix</taxon>
    </lineage>
</organism>
<dbReference type="KEGG" id="eaj:Q3M24_00740"/>
<dbReference type="EMBL" id="CP159373">
    <property type="protein sequence ID" value="XCN73316.1"/>
    <property type="molecule type" value="Genomic_DNA"/>
</dbReference>